<comment type="caution">
    <text evidence="3">The sequence shown here is derived from an EMBL/GenBank/DDBJ whole genome shotgun (WGS) entry which is preliminary data.</text>
</comment>
<dbReference type="Proteomes" id="UP000657574">
    <property type="component" value="Unassembled WGS sequence"/>
</dbReference>
<feature type="domain" description="UspA" evidence="2">
    <location>
        <begin position="1"/>
        <end position="136"/>
    </location>
</feature>
<comment type="similarity">
    <text evidence="1">Belongs to the universal stress protein A family.</text>
</comment>
<evidence type="ECO:0000256" key="1">
    <source>
        <dbReference type="ARBA" id="ARBA00008791"/>
    </source>
</evidence>
<evidence type="ECO:0000259" key="2">
    <source>
        <dbReference type="Pfam" id="PF00582"/>
    </source>
</evidence>
<protein>
    <submittedName>
        <fullName evidence="3">Universal stress protein</fullName>
    </submittedName>
</protein>
<dbReference type="RefSeq" id="WP_189312874.1">
    <property type="nucleotide sequence ID" value="NZ_BMQA01000013.1"/>
</dbReference>
<proteinExistence type="inferred from homology"/>
<sequence>MFHRILVAIDAGPTRHSAVRLAGDLAKLTGAKVNVLHIAASAATLAAVVPLEDDAEAKAVVEEAVAALRDSGVDAQGTVGSGLTNQIAETISTTAEEFKADLLVLSPHHRGTLEALINPRISDAVAHASRIAVLLAPEDTDQK</sequence>
<dbReference type="InterPro" id="IPR006016">
    <property type="entry name" value="UspA"/>
</dbReference>
<gene>
    <name evidence="3" type="ORF">GCM10010121_043500</name>
</gene>
<dbReference type="PANTHER" id="PTHR46268:SF6">
    <property type="entry name" value="UNIVERSAL STRESS PROTEIN UP12"/>
    <property type="match status" value="1"/>
</dbReference>
<dbReference type="PANTHER" id="PTHR46268">
    <property type="entry name" value="STRESS RESPONSE PROTEIN NHAX"/>
    <property type="match status" value="1"/>
</dbReference>
<dbReference type="InterPro" id="IPR014729">
    <property type="entry name" value="Rossmann-like_a/b/a_fold"/>
</dbReference>
<reference evidence="3" key="1">
    <citation type="journal article" date="2014" name="Int. J. Syst. Evol. Microbiol.">
        <title>Complete genome sequence of Corynebacterium casei LMG S-19264T (=DSM 44701T), isolated from a smear-ripened cheese.</title>
        <authorList>
            <consortium name="US DOE Joint Genome Institute (JGI-PGF)"/>
            <person name="Walter F."/>
            <person name="Albersmeier A."/>
            <person name="Kalinowski J."/>
            <person name="Ruckert C."/>
        </authorList>
    </citation>
    <scope>NUCLEOTIDE SEQUENCE</scope>
    <source>
        <strain evidence="3">JCM 3086</strain>
    </source>
</reference>
<accession>A0A917KVZ9</accession>
<dbReference type="AlphaFoldDB" id="A0A917KVZ9"/>
<reference evidence="3" key="2">
    <citation type="submission" date="2020-09" db="EMBL/GenBank/DDBJ databases">
        <authorList>
            <person name="Sun Q."/>
            <person name="Ohkuma M."/>
        </authorList>
    </citation>
    <scope>NUCLEOTIDE SEQUENCE</scope>
    <source>
        <strain evidence="3">JCM 3086</strain>
    </source>
</reference>
<keyword evidence="4" id="KW-1185">Reference proteome</keyword>
<dbReference type="CDD" id="cd00293">
    <property type="entry name" value="USP-like"/>
    <property type="match status" value="1"/>
</dbReference>
<dbReference type="Gene3D" id="3.40.50.620">
    <property type="entry name" value="HUPs"/>
    <property type="match status" value="1"/>
</dbReference>
<evidence type="ECO:0000313" key="3">
    <source>
        <dbReference type="EMBL" id="GGJ27528.1"/>
    </source>
</evidence>
<name>A0A917KVZ9_9ACTN</name>
<dbReference type="EMBL" id="BMQA01000013">
    <property type="protein sequence ID" value="GGJ27528.1"/>
    <property type="molecule type" value="Genomic_DNA"/>
</dbReference>
<dbReference type="Pfam" id="PF00582">
    <property type="entry name" value="Usp"/>
    <property type="match status" value="1"/>
</dbReference>
<dbReference type="SUPFAM" id="SSF52402">
    <property type="entry name" value="Adenine nucleotide alpha hydrolases-like"/>
    <property type="match status" value="1"/>
</dbReference>
<organism evidence="3 4">
    <name type="scientific">Streptomyces brasiliensis</name>
    <dbReference type="NCBI Taxonomy" id="1954"/>
    <lineage>
        <taxon>Bacteria</taxon>
        <taxon>Bacillati</taxon>
        <taxon>Actinomycetota</taxon>
        <taxon>Actinomycetes</taxon>
        <taxon>Kitasatosporales</taxon>
        <taxon>Streptomycetaceae</taxon>
        <taxon>Streptomyces</taxon>
    </lineage>
</organism>
<evidence type="ECO:0000313" key="4">
    <source>
        <dbReference type="Proteomes" id="UP000657574"/>
    </source>
</evidence>